<accession>A0AAN6RIQ0</accession>
<proteinExistence type="inferred from homology"/>
<evidence type="ECO:0000259" key="8">
    <source>
        <dbReference type="Pfam" id="PF00004"/>
    </source>
</evidence>
<dbReference type="Proteomes" id="UP001280581">
    <property type="component" value="Unassembled WGS sequence"/>
</dbReference>
<keyword evidence="7" id="KW-0472">Membrane</keyword>
<evidence type="ECO:0000256" key="2">
    <source>
        <dbReference type="ARBA" id="ARBA00022741"/>
    </source>
</evidence>
<dbReference type="PROSITE" id="PS00674">
    <property type="entry name" value="AAA"/>
    <property type="match status" value="1"/>
</dbReference>
<dbReference type="AlphaFoldDB" id="A0AAN6RIQ0"/>
<dbReference type="EMBL" id="WVTA01000006">
    <property type="protein sequence ID" value="KAK3209509.1"/>
    <property type="molecule type" value="Genomic_DNA"/>
</dbReference>
<dbReference type="InterPro" id="IPR003960">
    <property type="entry name" value="ATPase_AAA_CS"/>
</dbReference>
<evidence type="ECO:0000313" key="10">
    <source>
        <dbReference type="Proteomes" id="UP001280581"/>
    </source>
</evidence>
<evidence type="ECO:0000256" key="3">
    <source>
        <dbReference type="ARBA" id="ARBA00022840"/>
    </source>
</evidence>
<dbReference type="InterPro" id="IPR051701">
    <property type="entry name" value="Mito_OM_Translocase_MSP1"/>
</dbReference>
<gene>
    <name evidence="9" type="ORF">GRF29_69g2083574</name>
</gene>
<dbReference type="InterPro" id="IPR027417">
    <property type="entry name" value="P-loop_NTPase"/>
</dbReference>
<sequence length="298" mass="32880">MSSNKKTSLTGYIPDILMAAAAPLIAFFVIRNLLARLDPDAQQKEEAKRKASAANRKLGAILSNKARDGYDSDSEDGYDSRRRSSRPRIEDLNLSAYEQTIAMEVVAPEEIPVSFDALAHESGACFINLHISTITEKWYGDSNKLVSAVFSLARKLQPTIVFIDEIDAVLGQRRSGEHEASGMVKAEFMTQWDGLTSAAQLGSSVPQRICILGATNRIQDIDEAILRRMPKKFPVALPNASQRRQIFTLTLRGTHIDEEDFNLDYVVGVSAGMSGSDIKEASHPLHAHMYFLPFTHAG</sequence>
<evidence type="ECO:0000313" key="9">
    <source>
        <dbReference type="EMBL" id="KAK3209509.1"/>
    </source>
</evidence>
<keyword evidence="10" id="KW-1185">Reference proteome</keyword>
<organism evidence="9 10">
    <name type="scientific">Pseudopithomyces chartarum</name>
    <dbReference type="NCBI Taxonomy" id="1892770"/>
    <lineage>
        <taxon>Eukaryota</taxon>
        <taxon>Fungi</taxon>
        <taxon>Dikarya</taxon>
        <taxon>Ascomycota</taxon>
        <taxon>Pezizomycotina</taxon>
        <taxon>Dothideomycetes</taxon>
        <taxon>Pleosporomycetidae</taxon>
        <taxon>Pleosporales</taxon>
        <taxon>Massarineae</taxon>
        <taxon>Didymosphaeriaceae</taxon>
        <taxon>Pseudopithomyces</taxon>
    </lineage>
</organism>
<comment type="caution">
    <text evidence="9">The sequence shown here is derived from an EMBL/GenBank/DDBJ whole genome shotgun (WGS) entry which is preliminary data.</text>
</comment>
<keyword evidence="3 5" id="KW-0067">ATP-binding</keyword>
<dbReference type="GO" id="GO:0140570">
    <property type="term" value="P:extraction of mislocalized protein from mitochondrial outer membrane"/>
    <property type="evidence" value="ECO:0007669"/>
    <property type="project" value="TreeGrafter"/>
</dbReference>
<keyword evidence="7" id="KW-1133">Transmembrane helix</keyword>
<feature type="domain" description="ATPase AAA-type core" evidence="8">
    <location>
        <begin position="117"/>
        <end position="235"/>
    </location>
</feature>
<evidence type="ECO:0000256" key="5">
    <source>
        <dbReference type="RuleBase" id="RU003651"/>
    </source>
</evidence>
<dbReference type="Gene3D" id="1.10.8.60">
    <property type="match status" value="1"/>
</dbReference>
<protein>
    <recommendedName>
        <fullName evidence="8">ATPase AAA-type core domain-containing protein</fullName>
    </recommendedName>
</protein>
<name>A0AAN6RIQ0_9PLEO</name>
<dbReference type="GO" id="GO:0005524">
    <property type="term" value="F:ATP binding"/>
    <property type="evidence" value="ECO:0007669"/>
    <property type="project" value="UniProtKB-KW"/>
</dbReference>
<feature type="region of interest" description="Disordered" evidence="6">
    <location>
        <begin position="66"/>
        <end position="85"/>
    </location>
</feature>
<dbReference type="InterPro" id="IPR003959">
    <property type="entry name" value="ATPase_AAA_core"/>
</dbReference>
<keyword evidence="4" id="KW-0496">Mitochondrion</keyword>
<evidence type="ECO:0000256" key="7">
    <source>
        <dbReference type="SAM" id="Phobius"/>
    </source>
</evidence>
<dbReference type="PANTHER" id="PTHR45644:SF3">
    <property type="entry name" value="FI08533P-RELATED"/>
    <property type="match status" value="1"/>
</dbReference>
<keyword evidence="7" id="KW-0812">Transmembrane</keyword>
<dbReference type="Pfam" id="PF00004">
    <property type="entry name" value="AAA"/>
    <property type="match status" value="1"/>
</dbReference>
<dbReference type="PANTHER" id="PTHR45644">
    <property type="entry name" value="AAA ATPASE, PUTATIVE (AFU_ORTHOLOGUE AFUA_2G12920)-RELATED-RELATED"/>
    <property type="match status" value="1"/>
</dbReference>
<feature type="transmembrane region" description="Helical" evidence="7">
    <location>
        <begin position="12"/>
        <end position="34"/>
    </location>
</feature>
<dbReference type="SUPFAM" id="SSF52540">
    <property type="entry name" value="P-loop containing nucleoside triphosphate hydrolases"/>
    <property type="match status" value="1"/>
</dbReference>
<evidence type="ECO:0000256" key="6">
    <source>
        <dbReference type="SAM" id="MobiDB-lite"/>
    </source>
</evidence>
<comment type="subcellular location">
    <subcellularLocation>
        <location evidence="1">Mitochondrion</location>
    </subcellularLocation>
</comment>
<comment type="similarity">
    <text evidence="5">Belongs to the AAA ATPase family.</text>
</comment>
<evidence type="ECO:0000256" key="4">
    <source>
        <dbReference type="ARBA" id="ARBA00023128"/>
    </source>
</evidence>
<keyword evidence="2 5" id="KW-0547">Nucleotide-binding</keyword>
<dbReference type="GO" id="GO:0016887">
    <property type="term" value="F:ATP hydrolysis activity"/>
    <property type="evidence" value="ECO:0007669"/>
    <property type="project" value="InterPro"/>
</dbReference>
<dbReference type="Gene3D" id="3.40.50.300">
    <property type="entry name" value="P-loop containing nucleotide triphosphate hydrolases"/>
    <property type="match status" value="1"/>
</dbReference>
<reference evidence="9 10" key="1">
    <citation type="submission" date="2021-02" db="EMBL/GenBank/DDBJ databases">
        <title>Genome assembly of Pseudopithomyces chartarum.</title>
        <authorList>
            <person name="Jauregui R."/>
            <person name="Singh J."/>
            <person name="Voisey C."/>
        </authorList>
    </citation>
    <scope>NUCLEOTIDE SEQUENCE [LARGE SCALE GENOMIC DNA]</scope>
    <source>
        <strain evidence="9 10">AGR01</strain>
    </source>
</reference>
<dbReference type="GO" id="GO:0005741">
    <property type="term" value="C:mitochondrial outer membrane"/>
    <property type="evidence" value="ECO:0007669"/>
    <property type="project" value="TreeGrafter"/>
</dbReference>
<evidence type="ECO:0000256" key="1">
    <source>
        <dbReference type="ARBA" id="ARBA00004173"/>
    </source>
</evidence>